<accession>A0A8D5FRV8</accession>
<name>A0A8D5FRV8_9BACT</name>
<evidence type="ECO:0000313" key="3">
    <source>
        <dbReference type="EMBL" id="BCL63209.1"/>
    </source>
</evidence>
<dbReference type="AlphaFoldDB" id="A0A8D5FRV8"/>
<evidence type="ECO:0000259" key="1">
    <source>
        <dbReference type="Pfam" id="PF00384"/>
    </source>
</evidence>
<proteinExistence type="predicted"/>
<reference evidence="3" key="1">
    <citation type="submission" date="2020-09" db="EMBL/GenBank/DDBJ databases">
        <title>Desulfogranum mesoprofundum gen. nov., sp. nov., a novel mesophilic, sulfate-reducing chemolithoautotroph isolated from a deep-sea hydrothermal vent chimney in the Suiyo Seamount.</title>
        <authorList>
            <person name="Hashimoto Y."/>
            <person name="Nakagawa S."/>
        </authorList>
    </citation>
    <scope>NUCLEOTIDE SEQUENCE</scope>
    <source>
        <strain evidence="3">KT2</strain>
    </source>
</reference>
<dbReference type="EMBL" id="AP024086">
    <property type="protein sequence ID" value="BCL63209.1"/>
    <property type="molecule type" value="Genomic_DNA"/>
</dbReference>
<evidence type="ECO:0000313" key="4">
    <source>
        <dbReference type="Proteomes" id="UP000826725"/>
    </source>
</evidence>
<evidence type="ECO:0000259" key="2">
    <source>
        <dbReference type="Pfam" id="PF21423"/>
    </source>
</evidence>
<dbReference type="KEGG" id="dbk:DGMP_39020"/>
<protein>
    <recommendedName>
        <fullName evidence="5">Pyrogallol hydroxytransferase large subunit</fullName>
    </recommendedName>
</protein>
<dbReference type="Pfam" id="PF00384">
    <property type="entry name" value="Molybdopterin"/>
    <property type="match status" value="1"/>
</dbReference>
<dbReference type="Proteomes" id="UP000826725">
    <property type="component" value="Chromosome"/>
</dbReference>
<dbReference type="GO" id="GO:0016491">
    <property type="term" value="F:oxidoreductase activity"/>
    <property type="evidence" value="ECO:0007669"/>
    <property type="project" value="InterPro"/>
</dbReference>
<dbReference type="PANTHER" id="PTHR43742:SF3">
    <property type="entry name" value="DIMETHYL SULFOXIDE REDUCTASE DMSA"/>
    <property type="match status" value="1"/>
</dbReference>
<dbReference type="GO" id="GO:0009055">
    <property type="term" value="F:electron transfer activity"/>
    <property type="evidence" value="ECO:0007669"/>
    <property type="project" value="TreeGrafter"/>
</dbReference>
<feature type="domain" description="Molybdopterin oxidoreductase" evidence="1">
    <location>
        <begin position="222"/>
        <end position="430"/>
    </location>
</feature>
<feature type="domain" description="Pyrogallol hydroxytransferase large subunit-like N-terminal" evidence="2">
    <location>
        <begin position="162"/>
        <end position="216"/>
    </location>
</feature>
<dbReference type="GO" id="GO:0030288">
    <property type="term" value="C:outer membrane-bounded periplasmic space"/>
    <property type="evidence" value="ECO:0007669"/>
    <property type="project" value="TreeGrafter"/>
</dbReference>
<dbReference type="GO" id="GO:0009061">
    <property type="term" value="P:anaerobic respiration"/>
    <property type="evidence" value="ECO:0007669"/>
    <property type="project" value="TreeGrafter"/>
</dbReference>
<dbReference type="InterPro" id="IPR006656">
    <property type="entry name" value="Mopterin_OxRdtase"/>
</dbReference>
<sequence>MVTFMVETFLTRSEAVANLVFRVLLYLAYRMMVVKSGLSDGLKKRLGEKDYVAEIKIRGGYGRIFILKNGEVFSKKNFTGKVDVSMVFTDSVTAVKLMTSPRNSLAQINAMKNFRVDVQGDEQNTIHFMQTLNMMSGQSSPPPYGIDMGDGLIRYVSNTNGGPVFVYVREGKIIRITPIEFEDGDGASWTIHARGKSFTPPRKGTVNPYVFGLKSLVYSEDRLLYPMKRVDFDPNGERNCANRGISGYERISWDEALDIVASEIKRVKREHGPGAIMNGSGSHHTWGNIGYWLSAKTRFMNSIGSSHVVHNPDSWEGWYWGAMHHWGNSIRNGATDTYGTVEDCLKEAEMIVFWSSDPESTSGVYGAFEGTVRRQWAQSLGIKMVHIDPYYNHTAALLGGKWIAPRPDTGNAMALAIAYVWITEDLYDKDYVAERTVGFEKWRDYILGKEDGIKKTPEWQEKETEVPGRVVRALARQWGTKKTYLSPGGWQDLAAHAAVPPV</sequence>
<dbReference type="InterPro" id="IPR049032">
    <property type="entry name" value="AhtL-like_N"/>
</dbReference>
<dbReference type="PANTHER" id="PTHR43742">
    <property type="entry name" value="TRIMETHYLAMINE-N-OXIDE REDUCTASE"/>
    <property type="match status" value="1"/>
</dbReference>
<gene>
    <name evidence="3" type="ORF">DGMP_39020</name>
</gene>
<dbReference type="Pfam" id="PF21423">
    <property type="entry name" value="AhtL-like_1st"/>
    <property type="match status" value="1"/>
</dbReference>
<organism evidence="3 4">
    <name type="scientific">Desulfomarina profundi</name>
    <dbReference type="NCBI Taxonomy" id="2772557"/>
    <lineage>
        <taxon>Bacteria</taxon>
        <taxon>Pseudomonadati</taxon>
        <taxon>Thermodesulfobacteriota</taxon>
        <taxon>Desulfobulbia</taxon>
        <taxon>Desulfobulbales</taxon>
        <taxon>Desulfobulbaceae</taxon>
        <taxon>Desulfomarina</taxon>
    </lineage>
</organism>
<dbReference type="GO" id="GO:0030151">
    <property type="term" value="F:molybdenum ion binding"/>
    <property type="evidence" value="ECO:0007669"/>
    <property type="project" value="TreeGrafter"/>
</dbReference>
<evidence type="ECO:0008006" key="5">
    <source>
        <dbReference type="Google" id="ProtNLM"/>
    </source>
</evidence>
<keyword evidence="4" id="KW-1185">Reference proteome</keyword>
<dbReference type="InterPro" id="IPR050612">
    <property type="entry name" value="Prok_Mopterin_Oxidored"/>
</dbReference>